<keyword evidence="11" id="KW-1185">Reference proteome</keyword>
<keyword evidence="2" id="KW-0547">Nucleotide-binding</keyword>
<dbReference type="AlphaFoldDB" id="A0A1M2VR63"/>
<comment type="caution">
    <text evidence="10">The sequence shown here is derived from an EMBL/GenBank/DDBJ whole genome shotgun (WGS) entry which is preliminary data.</text>
</comment>
<feature type="domain" description="Helicase ATP-binding" evidence="8">
    <location>
        <begin position="1"/>
        <end position="152"/>
    </location>
</feature>
<dbReference type="GO" id="GO:0003724">
    <property type="term" value="F:RNA helicase activity"/>
    <property type="evidence" value="ECO:0007669"/>
    <property type="project" value="UniProtKB-EC"/>
</dbReference>
<name>A0A1M2VR63_TRAPU</name>
<dbReference type="EMBL" id="MNAD01000820">
    <property type="protein sequence ID" value="OJT10083.1"/>
    <property type="molecule type" value="Genomic_DNA"/>
</dbReference>
<dbReference type="PROSITE" id="PS51192">
    <property type="entry name" value="HELICASE_ATP_BIND_1"/>
    <property type="match status" value="1"/>
</dbReference>
<dbReference type="PROSITE" id="PS51194">
    <property type="entry name" value="HELICASE_CTER"/>
    <property type="match status" value="1"/>
</dbReference>
<feature type="domain" description="Helicase C-terminal" evidence="9">
    <location>
        <begin position="257"/>
        <end position="409"/>
    </location>
</feature>
<feature type="compositionally biased region" description="Low complexity" evidence="7">
    <location>
        <begin position="173"/>
        <end position="182"/>
    </location>
</feature>
<dbReference type="InterPro" id="IPR011545">
    <property type="entry name" value="DEAD/DEAH_box_helicase_dom"/>
</dbReference>
<evidence type="ECO:0000256" key="6">
    <source>
        <dbReference type="ARBA" id="ARBA00047984"/>
    </source>
</evidence>
<dbReference type="InterPro" id="IPR027417">
    <property type="entry name" value="P-loop_NTPase"/>
</dbReference>
<evidence type="ECO:0000259" key="8">
    <source>
        <dbReference type="PROSITE" id="PS51192"/>
    </source>
</evidence>
<dbReference type="SUPFAM" id="SSF52540">
    <property type="entry name" value="P-loop containing nucleoside triphosphate hydrolases"/>
    <property type="match status" value="1"/>
</dbReference>
<dbReference type="GO" id="GO:0003676">
    <property type="term" value="F:nucleic acid binding"/>
    <property type="evidence" value="ECO:0007669"/>
    <property type="project" value="InterPro"/>
</dbReference>
<dbReference type="OMA" id="RDEPRMM"/>
<evidence type="ECO:0000256" key="4">
    <source>
        <dbReference type="ARBA" id="ARBA00022806"/>
    </source>
</evidence>
<feature type="compositionally biased region" description="Polar residues" evidence="7">
    <location>
        <begin position="216"/>
        <end position="226"/>
    </location>
</feature>
<evidence type="ECO:0000313" key="10">
    <source>
        <dbReference type="EMBL" id="OJT10083.1"/>
    </source>
</evidence>
<dbReference type="OrthoDB" id="10256233at2759"/>
<feature type="region of interest" description="Disordered" evidence="7">
    <location>
        <begin position="159"/>
        <end position="183"/>
    </location>
</feature>
<dbReference type="Proteomes" id="UP000184267">
    <property type="component" value="Unassembled WGS sequence"/>
</dbReference>
<dbReference type="InterPro" id="IPR014001">
    <property type="entry name" value="Helicase_ATP-bd"/>
</dbReference>
<evidence type="ECO:0000256" key="2">
    <source>
        <dbReference type="ARBA" id="ARBA00022741"/>
    </source>
</evidence>
<dbReference type="Gene3D" id="3.40.50.300">
    <property type="entry name" value="P-loop containing nucleotide triphosphate hydrolases"/>
    <property type="match status" value="2"/>
</dbReference>
<evidence type="ECO:0000256" key="5">
    <source>
        <dbReference type="ARBA" id="ARBA00022840"/>
    </source>
</evidence>
<keyword evidence="5" id="KW-0067">ATP-binding</keyword>
<comment type="catalytic activity">
    <reaction evidence="6">
        <text>ATP + H2O = ADP + phosphate + H(+)</text>
        <dbReference type="Rhea" id="RHEA:13065"/>
        <dbReference type="ChEBI" id="CHEBI:15377"/>
        <dbReference type="ChEBI" id="CHEBI:15378"/>
        <dbReference type="ChEBI" id="CHEBI:30616"/>
        <dbReference type="ChEBI" id="CHEBI:43474"/>
        <dbReference type="ChEBI" id="CHEBI:456216"/>
        <dbReference type="EC" id="3.6.4.13"/>
    </reaction>
</comment>
<feature type="region of interest" description="Disordered" evidence="7">
    <location>
        <begin position="212"/>
        <end position="251"/>
    </location>
</feature>
<evidence type="ECO:0000256" key="1">
    <source>
        <dbReference type="ARBA" id="ARBA00012552"/>
    </source>
</evidence>
<dbReference type="PANTHER" id="PTHR47960">
    <property type="entry name" value="DEAD-BOX ATP-DEPENDENT RNA HELICASE 50"/>
    <property type="match status" value="1"/>
</dbReference>
<reference evidence="10 11" key="1">
    <citation type="submission" date="2016-10" db="EMBL/GenBank/DDBJ databases">
        <title>Genome sequence of the basidiomycete white-rot fungus Trametes pubescens.</title>
        <authorList>
            <person name="Makela M.R."/>
            <person name="Granchi Z."/>
            <person name="Peng M."/>
            <person name="De Vries R.P."/>
            <person name="Grigoriev I."/>
            <person name="Riley R."/>
            <person name="Hilden K."/>
        </authorList>
    </citation>
    <scope>NUCLEOTIDE SEQUENCE [LARGE SCALE GENOMIC DNA]</scope>
    <source>
        <strain evidence="10 11">FBCC735</strain>
    </source>
</reference>
<evidence type="ECO:0000256" key="3">
    <source>
        <dbReference type="ARBA" id="ARBA00022801"/>
    </source>
</evidence>
<evidence type="ECO:0000313" key="11">
    <source>
        <dbReference type="Proteomes" id="UP000184267"/>
    </source>
</evidence>
<sequence length="419" mass="45494">MTPQEPLPSLAQVFVRNSSTSLEEQLTAIRHSSPHILIGTPQALLDVVQEDPEALPLSKLSTVVVDEVDYLVKTVPILKDKIAMQKIERKVNRHPGPTRLLLDHIYSAANQGPYREQQANIAARPQLVLMSATLRNHLRRTLLTDSGWFNTESGKLVRITGEVSPHNPRKEQAAASEDSAAETVGGMNVQHHVIVVSEDGDITNIVGAVDAPAVSSEESQAETSSDTPHELPPLPESSQAPDIDQAIDSPSPFNPNALEAIAAAFALDVPSVGLLVLPSDAPVQRAAHDLRLLGVNARALDVVKDETGRVHLMRQNFDVAAENPTLLVSTLASTRGLDLPELTHVFILGLLDNGAVDSYLHVAGRVGRFGRSGRVISVVADRHEVLRDNGRKAARDEPRMMEGLLRKVGITPTRFEHFE</sequence>
<evidence type="ECO:0000259" key="9">
    <source>
        <dbReference type="PROSITE" id="PS51194"/>
    </source>
</evidence>
<keyword evidence="4" id="KW-0347">Helicase</keyword>
<dbReference type="Pfam" id="PF00271">
    <property type="entry name" value="Helicase_C"/>
    <property type="match status" value="1"/>
</dbReference>
<dbReference type="Pfam" id="PF00270">
    <property type="entry name" value="DEAD"/>
    <property type="match status" value="1"/>
</dbReference>
<dbReference type="STRING" id="154538.A0A1M2VR63"/>
<dbReference type="EC" id="3.6.4.13" evidence="1"/>
<dbReference type="InterPro" id="IPR001650">
    <property type="entry name" value="Helicase_C-like"/>
</dbReference>
<protein>
    <recommendedName>
        <fullName evidence="1">RNA helicase</fullName>
        <ecNumber evidence="1">3.6.4.13</ecNumber>
    </recommendedName>
</protein>
<dbReference type="GO" id="GO:0016787">
    <property type="term" value="F:hydrolase activity"/>
    <property type="evidence" value="ECO:0007669"/>
    <property type="project" value="UniProtKB-KW"/>
</dbReference>
<dbReference type="SMART" id="SM00490">
    <property type="entry name" value="HELICc"/>
    <property type="match status" value="1"/>
</dbReference>
<organism evidence="10 11">
    <name type="scientific">Trametes pubescens</name>
    <name type="common">White-rot fungus</name>
    <dbReference type="NCBI Taxonomy" id="154538"/>
    <lineage>
        <taxon>Eukaryota</taxon>
        <taxon>Fungi</taxon>
        <taxon>Dikarya</taxon>
        <taxon>Basidiomycota</taxon>
        <taxon>Agaricomycotina</taxon>
        <taxon>Agaricomycetes</taxon>
        <taxon>Polyporales</taxon>
        <taxon>Polyporaceae</taxon>
        <taxon>Trametes</taxon>
    </lineage>
</organism>
<gene>
    <name evidence="10" type="ORF">TRAPUB_13439</name>
</gene>
<dbReference type="GO" id="GO:0005524">
    <property type="term" value="F:ATP binding"/>
    <property type="evidence" value="ECO:0007669"/>
    <property type="project" value="UniProtKB-KW"/>
</dbReference>
<accession>A0A1M2VR63</accession>
<evidence type="ECO:0000256" key="7">
    <source>
        <dbReference type="SAM" id="MobiDB-lite"/>
    </source>
</evidence>
<proteinExistence type="predicted"/>
<keyword evidence="3" id="KW-0378">Hydrolase</keyword>